<accession>A0A482W4K8</accession>
<sequence>KPVVFEERRSTCCWCCKKGTISLRCVLERSAYVCKESIKLKATIDNQSDEEVKLRVKLEQCCEFFIDRGVLGVSKDLKHLVFEYRQVLHGVSLDSDKDVDVVQVTFPITIATVPFRIPNTNNTPVIRYEHACSHVEGGQYIGPEFLLGQVYDGNEHHLREPIVLYKPLYVTVDKSETN</sequence>
<keyword evidence="3" id="KW-1185">Reference proteome</keyword>
<dbReference type="OrthoDB" id="7785529at2759"/>
<dbReference type="AlphaFoldDB" id="A0A482W4K8"/>
<gene>
    <name evidence="2" type="ORF">BDFB_012123</name>
</gene>
<dbReference type="EMBL" id="QDEB01029116">
    <property type="protein sequence ID" value="RZC40080.1"/>
    <property type="molecule type" value="Genomic_DNA"/>
</dbReference>
<dbReference type="Pfam" id="PF02752">
    <property type="entry name" value="Arrestin_C"/>
    <property type="match status" value="1"/>
</dbReference>
<dbReference type="SUPFAM" id="SSF81296">
    <property type="entry name" value="E set domains"/>
    <property type="match status" value="1"/>
</dbReference>
<dbReference type="InterPro" id="IPR014756">
    <property type="entry name" value="Ig_E-set"/>
</dbReference>
<dbReference type="STRING" id="1661398.A0A482W4K8"/>
<dbReference type="InterPro" id="IPR014752">
    <property type="entry name" value="Arrestin-like_C"/>
</dbReference>
<reference evidence="2 3" key="1">
    <citation type="submission" date="2017-03" db="EMBL/GenBank/DDBJ databases">
        <title>Genome of the blue death feigning beetle - Asbolus verrucosus.</title>
        <authorList>
            <person name="Rider S.D."/>
        </authorList>
    </citation>
    <scope>NUCLEOTIDE SEQUENCE [LARGE SCALE GENOMIC DNA]</scope>
    <source>
        <strain evidence="2">Butters</strain>
        <tissue evidence="2">Head and leg muscle</tissue>
    </source>
</reference>
<proteinExistence type="predicted"/>
<feature type="non-terminal residue" evidence="2">
    <location>
        <position position="1"/>
    </location>
</feature>
<protein>
    <submittedName>
        <fullName evidence="2">Arrestin domain-containing protein 3</fullName>
    </submittedName>
</protein>
<evidence type="ECO:0000313" key="3">
    <source>
        <dbReference type="Proteomes" id="UP000292052"/>
    </source>
</evidence>
<evidence type="ECO:0000259" key="1">
    <source>
        <dbReference type="Pfam" id="PF02752"/>
    </source>
</evidence>
<dbReference type="Gene3D" id="2.60.40.640">
    <property type="match status" value="1"/>
</dbReference>
<evidence type="ECO:0000313" key="2">
    <source>
        <dbReference type="EMBL" id="RZC40080.1"/>
    </source>
</evidence>
<dbReference type="Proteomes" id="UP000292052">
    <property type="component" value="Unassembled WGS sequence"/>
</dbReference>
<feature type="domain" description="Arrestin C-terminal-like" evidence="1">
    <location>
        <begin position="17"/>
        <end position="130"/>
    </location>
</feature>
<organism evidence="2 3">
    <name type="scientific">Asbolus verrucosus</name>
    <name type="common">Desert ironclad beetle</name>
    <dbReference type="NCBI Taxonomy" id="1661398"/>
    <lineage>
        <taxon>Eukaryota</taxon>
        <taxon>Metazoa</taxon>
        <taxon>Ecdysozoa</taxon>
        <taxon>Arthropoda</taxon>
        <taxon>Hexapoda</taxon>
        <taxon>Insecta</taxon>
        <taxon>Pterygota</taxon>
        <taxon>Neoptera</taxon>
        <taxon>Endopterygota</taxon>
        <taxon>Coleoptera</taxon>
        <taxon>Polyphaga</taxon>
        <taxon>Cucujiformia</taxon>
        <taxon>Tenebrionidae</taxon>
        <taxon>Pimeliinae</taxon>
        <taxon>Asbolus</taxon>
    </lineage>
</organism>
<comment type="caution">
    <text evidence="2">The sequence shown here is derived from an EMBL/GenBank/DDBJ whole genome shotgun (WGS) entry which is preliminary data.</text>
</comment>
<name>A0A482W4K8_ASBVE</name>
<dbReference type="InterPro" id="IPR011022">
    <property type="entry name" value="Arrestin_C-like"/>
</dbReference>